<feature type="region of interest" description="Disordered" evidence="1">
    <location>
        <begin position="164"/>
        <end position="185"/>
    </location>
</feature>
<sequence>MLVIPSSGPTTDPSYPGKIPTELAVQAAKEDGGGCGHLLFLAVAHVVAVPRIANCLSQLTSHDFYPTSPPTRPSPRSHHLTAASGVELLGGVESVWLAAVPGHTHTNHQSTHQQSVTGEDQTHLVKGQKYTCLLHNCRIAHLACAHVPFLIGSSISALACSSSSDKQTGGPCGLGKPSTAEPNAK</sequence>
<comment type="caution">
    <text evidence="2">The sequence shown here is derived from an EMBL/GenBank/DDBJ whole genome shotgun (WGS) entry which is preliminary data.</text>
</comment>
<evidence type="ECO:0000313" key="3">
    <source>
        <dbReference type="Proteomes" id="UP000775872"/>
    </source>
</evidence>
<keyword evidence="3" id="KW-1185">Reference proteome</keyword>
<evidence type="ECO:0000256" key="1">
    <source>
        <dbReference type="SAM" id="MobiDB-lite"/>
    </source>
</evidence>
<proteinExistence type="predicted"/>
<evidence type="ECO:0000313" key="2">
    <source>
        <dbReference type="EMBL" id="CAH0046414.1"/>
    </source>
</evidence>
<dbReference type="Proteomes" id="UP000775872">
    <property type="component" value="Unassembled WGS sequence"/>
</dbReference>
<protein>
    <submittedName>
        <fullName evidence="2">Uncharacterized protein</fullName>
    </submittedName>
</protein>
<name>A0A9N9YZR2_9HYPO</name>
<dbReference type="AlphaFoldDB" id="A0A9N9YZR2"/>
<organism evidence="2 3">
    <name type="scientific">Clonostachys solani</name>
    <dbReference type="NCBI Taxonomy" id="160281"/>
    <lineage>
        <taxon>Eukaryota</taxon>
        <taxon>Fungi</taxon>
        <taxon>Dikarya</taxon>
        <taxon>Ascomycota</taxon>
        <taxon>Pezizomycotina</taxon>
        <taxon>Sordariomycetes</taxon>
        <taxon>Hypocreomycetidae</taxon>
        <taxon>Hypocreales</taxon>
        <taxon>Bionectriaceae</taxon>
        <taxon>Clonostachys</taxon>
    </lineage>
</organism>
<accession>A0A9N9YZR2</accession>
<reference evidence="2 3" key="2">
    <citation type="submission" date="2021-10" db="EMBL/GenBank/DDBJ databases">
        <authorList>
            <person name="Piombo E."/>
        </authorList>
    </citation>
    <scope>NUCLEOTIDE SEQUENCE [LARGE SCALE GENOMIC DNA]</scope>
</reference>
<gene>
    <name evidence="2" type="ORF">CSOL1703_00012148</name>
</gene>
<reference evidence="3" key="1">
    <citation type="submission" date="2019-06" db="EMBL/GenBank/DDBJ databases">
        <authorList>
            <person name="Broberg M."/>
        </authorList>
    </citation>
    <scope>NUCLEOTIDE SEQUENCE [LARGE SCALE GENOMIC DNA]</scope>
</reference>
<dbReference type="EMBL" id="CABFOC020000014">
    <property type="protein sequence ID" value="CAH0046414.1"/>
    <property type="molecule type" value="Genomic_DNA"/>
</dbReference>